<feature type="region of interest" description="Disordered" evidence="1">
    <location>
        <begin position="1"/>
        <end position="21"/>
    </location>
</feature>
<dbReference type="Proteomes" id="UP000770661">
    <property type="component" value="Unassembled WGS sequence"/>
</dbReference>
<evidence type="ECO:0000313" key="2">
    <source>
        <dbReference type="EMBL" id="KAG0712074.1"/>
    </source>
</evidence>
<accession>A0A8J4XSJ9</accession>
<evidence type="ECO:0000256" key="1">
    <source>
        <dbReference type="SAM" id="MobiDB-lite"/>
    </source>
</evidence>
<dbReference type="AlphaFoldDB" id="A0A8J4XSJ9"/>
<protein>
    <recommendedName>
        <fullName evidence="4">HAT C-terminal dimerisation domain-containing protein</fullName>
    </recommendedName>
</protein>
<dbReference type="OrthoDB" id="10050977at2759"/>
<organism evidence="2 3">
    <name type="scientific">Chionoecetes opilio</name>
    <name type="common">Atlantic snow crab</name>
    <name type="synonym">Cancer opilio</name>
    <dbReference type="NCBI Taxonomy" id="41210"/>
    <lineage>
        <taxon>Eukaryota</taxon>
        <taxon>Metazoa</taxon>
        <taxon>Ecdysozoa</taxon>
        <taxon>Arthropoda</taxon>
        <taxon>Crustacea</taxon>
        <taxon>Multicrustacea</taxon>
        <taxon>Malacostraca</taxon>
        <taxon>Eumalacostraca</taxon>
        <taxon>Eucarida</taxon>
        <taxon>Decapoda</taxon>
        <taxon>Pleocyemata</taxon>
        <taxon>Brachyura</taxon>
        <taxon>Eubrachyura</taxon>
        <taxon>Majoidea</taxon>
        <taxon>Majidae</taxon>
        <taxon>Chionoecetes</taxon>
    </lineage>
</organism>
<sequence>MAPGRRPPHKGNNPPRQGRKIYDFDSQDVTLTRLHLPPQLGFPPTSLHRPPQLCFSPPQLGFPPQGHNLHRPLELGCISPYNSAFPPQSPPPQQIASPQNSFPPQVPRPPTTRLSLHKSASAALPAPANRHNTHQCLTQLCLELTSRYSVFKPNAAVFKPNAARRSELEDQQTPLAARVCQLMALMSPGPTATEGTNSTRLSNKMGKELESWCSENQRNKLLEQAMFPALSCAAWVDVFVRYSTAIPSSTSVERLFSQGSDVMKAKRVSI</sequence>
<reference evidence="2" key="1">
    <citation type="submission" date="2020-07" db="EMBL/GenBank/DDBJ databases">
        <title>The High-quality genome of the commercially important snow crab, Chionoecetes opilio.</title>
        <authorList>
            <person name="Jeong J.-H."/>
            <person name="Ryu S."/>
        </authorList>
    </citation>
    <scope>NUCLEOTIDE SEQUENCE</scope>
    <source>
        <strain evidence="2">MADBK_172401_WGS</strain>
        <tissue evidence="2">Digestive gland</tissue>
    </source>
</reference>
<proteinExistence type="predicted"/>
<evidence type="ECO:0000313" key="3">
    <source>
        <dbReference type="Proteomes" id="UP000770661"/>
    </source>
</evidence>
<feature type="region of interest" description="Disordered" evidence="1">
    <location>
        <begin position="81"/>
        <end position="127"/>
    </location>
</feature>
<comment type="caution">
    <text evidence="2">The sequence shown here is derived from an EMBL/GenBank/DDBJ whole genome shotgun (WGS) entry which is preliminary data.</text>
</comment>
<name>A0A8J4XSJ9_CHIOP</name>
<evidence type="ECO:0008006" key="4">
    <source>
        <dbReference type="Google" id="ProtNLM"/>
    </source>
</evidence>
<dbReference type="EMBL" id="JACEEZ010022737">
    <property type="protein sequence ID" value="KAG0712074.1"/>
    <property type="molecule type" value="Genomic_DNA"/>
</dbReference>
<keyword evidence="3" id="KW-1185">Reference proteome</keyword>
<gene>
    <name evidence="2" type="ORF">GWK47_019246</name>
</gene>